<evidence type="ECO:0000259" key="5">
    <source>
        <dbReference type="PROSITE" id="PS51671"/>
    </source>
</evidence>
<gene>
    <name evidence="6" type="ORF">PVAP13_9KG240900</name>
</gene>
<dbReference type="InterPro" id="IPR011598">
    <property type="entry name" value="bHLH_dom"/>
</dbReference>
<dbReference type="InterPro" id="IPR002912">
    <property type="entry name" value="ACT_dom"/>
</dbReference>
<evidence type="ECO:0000256" key="1">
    <source>
        <dbReference type="ARBA" id="ARBA00005510"/>
    </source>
</evidence>
<dbReference type="GO" id="GO:0046983">
    <property type="term" value="F:protein dimerization activity"/>
    <property type="evidence" value="ECO:0007669"/>
    <property type="project" value="InterPro"/>
</dbReference>
<comment type="similarity">
    <text evidence="1">Belongs to the bHLH protein family.</text>
</comment>
<dbReference type="PROSITE" id="PS50888">
    <property type="entry name" value="BHLH"/>
    <property type="match status" value="1"/>
</dbReference>
<keyword evidence="2" id="KW-0805">Transcription regulation</keyword>
<name>A0A8T0NL45_PANVG</name>
<dbReference type="EMBL" id="CM029053">
    <property type="protein sequence ID" value="KAG2550090.1"/>
    <property type="molecule type" value="Genomic_DNA"/>
</dbReference>
<keyword evidence="3" id="KW-0804">Transcription</keyword>
<proteinExistence type="inferred from homology"/>
<comment type="caution">
    <text evidence="6">The sequence shown here is derived from an EMBL/GenBank/DDBJ whole genome shotgun (WGS) entry which is preliminary data.</text>
</comment>
<protein>
    <recommendedName>
        <fullName evidence="8">BHLH domain-containing protein</fullName>
    </recommendedName>
</protein>
<dbReference type="AlphaFoldDB" id="A0A8T0NL45"/>
<evidence type="ECO:0000313" key="6">
    <source>
        <dbReference type="EMBL" id="KAG2550090.1"/>
    </source>
</evidence>
<evidence type="ECO:0000256" key="2">
    <source>
        <dbReference type="ARBA" id="ARBA00023015"/>
    </source>
</evidence>
<dbReference type="InterPro" id="IPR052610">
    <property type="entry name" value="bHLH_transcription_regulator"/>
</dbReference>
<dbReference type="InterPro" id="IPR036638">
    <property type="entry name" value="HLH_DNA-bd_sf"/>
</dbReference>
<dbReference type="SMART" id="SM00353">
    <property type="entry name" value="HLH"/>
    <property type="match status" value="1"/>
</dbReference>
<evidence type="ECO:0000256" key="3">
    <source>
        <dbReference type="ARBA" id="ARBA00023163"/>
    </source>
</evidence>
<dbReference type="PANTHER" id="PTHR45959">
    <property type="entry name" value="BHLH TRANSCRIPTION FACTOR"/>
    <property type="match status" value="1"/>
</dbReference>
<reference evidence="6" key="1">
    <citation type="submission" date="2020-05" db="EMBL/GenBank/DDBJ databases">
        <title>WGS assembly of Panicum virgatum.</title>
        <authorList>
            <person name="Lovell J.T."/>
            <person name="Jenkins J."/>
            <person name="Shu S."/>
            <person name="Juenger T.E."/>
            <person name="Schmutz J."/>
        </authorList>
    </citation>
    <scope>NUCLEOTIDE SEQUENCE</scope>
    <source>
        <strain evidence="6">AP13</strain>
    </source>
</reference>
<dbReference type="SUPFAM" id="SSF47459">
    <property type="entry name" value="HLH, helix-loop-helix DNA-binding domain"/>
    <property type="match status" value="1"/>
</dbReference>
<keyword evidence="7" id="KW-1185">Reference proteome</keyword>
<organism evidence="6 7">
    <name type="scientific">Panicum virgatum</name>
    <name type="common">Blackwell switchgrass</name>
    <dbReference type="NCBI Taxonomy" id="38727"/>
    <lineage>
        <taxon>Eukaryota</taxon>
        <taxon>Viridiplantae</taxon>
        <taxon>Streptophyta</taxon>
        <taxon>Embryophyta</taxon>
        <taxon>Tracheophyta</taxon>
        <taxon>Spermatophyta</taxon>
        <taxon>Magnoliopsida</taxon>
        <taxon>Liliopsida</taxon>
        <taxon>Poales</taxon>
        <taxon>Poaceae</taxon>
        <taxon>PACMAD clade</taxon>
        <taxon>Panicoideae</taxon>
        <taxon>Panicodae</taxon>
        <taxon>Paniceae</taxon>
        <taxon>Panicinae</taxon>
        <taxon>Panicum</taxon>
        <taxon>Panicum sect. Hiantes</taxon>
    </lineage>
</organism>
<feature type="domain" description="BHLH" evidence="4">
    <location>
        <begin position="130"/>
        <end position="179"/>
    </location>
</feature>
<evidence type="ECO:0008006" key="8">
    <source>
        <dbReference type="Google" id="ProtNLM"/>
    </source>
</evidence>
<feature type="domain" description="ACT" evidence="5">
    <location>
        <begin position="230"/>
        <end position="298"/>
    </location>
</feature>
<dbReference type="PANTHER" id="PTHR45959:SF59">
    <property type="entry name" value="BHLH DOMAIN-CONTAINING PROTEIN"/>
    <property type="match status" value="1"/>
</dbReference>
<sequence length="298" mass="32225">MDSSASQWLAELENDDVGGLELIDPLSMQELAESLANELWNEPPQEQQQERHDQPQQCIPSPAGFSFVGDLHLNNADGSCPIVVSAGGSDNDMISFTAGSPVATGSIVGKCCSSSTTEKKISSGGRKPGSSVKEHVIAERKRREKMHHQFATLASIIPDITKVSVLGSTIDYLHYLRSRLKTLQEQNQHSRGSSSDESLTTLNARCCIASEADGAASPKIDADVQGTTVLLRVVCREKKGVLIRVLTELEKHRLTIINTNVVPFAESSLNITITAQIEDGSSTTVELVNNLNSALKRF</sequence>
<accession>A0A8T0NL45</accession>
<dbReference type="Pfam" id="PF00010">
    <property type="entry name" value="HLH"/>
    <property type="match status" value="1"/>
</dbReference>
<evidence type="ECO:0000313" key="7">
    <source>
        <dbReference type="Proteomes" id="UP000823388"/>
    </source>
</evidence>
<dbReference type="PROSITE" id="PS51671">
    <property type="entry name" value="ACT"/>
    <property type="match status" value="1"/>
</dbReference>
<dbReference type="Gene3D" id="4.10.280.10">
    <property type="entry name" value="Helix-loop-helix DNA-binding domain"/>
    <property type="match status" value="1"/>
</dbReference>
<dbReference type="Proteomes" id="UP000823388">
    <property type="component" value="Chromosome 9K"/>
</dbReference>
<evidence type="ECO:0000259" key="4">
    <source>
        <dbReference type="PROSITE" id="PS50888"/>
    </source>
</evidence>